<name>A0AAW1RGR4_9CHLO</name>
<evidence type="ECO:0000313" key="2">
    <source>
        <dbReference type="EMBL" id="KAK9832983.1"/>
    </source>
</evidence>
<proteinExistence type="predicted"/>
<sequence>MAVLRTGVTKRNPYPREFPRKVDFLTPCLTKRQALAKAYGVKVEFANREAPLKFLAPNALLEGPYRGVNHHSEILMEFPHTVPAEQMQPRPPRLHSNQVKDLGPVPDGASHAWVEQAKAQVLQQLEERAQKQSAAAAQPPPAAQQTSTPQDSTWQTTFRQGGFFNKLCSNPSKRSTESGHRLG</sequence>
<feature type="compositionally biased region" description="Low complexity" evidence="1">
    <location>
        <begin position="131"/>
        <end position="150"/>
    </location>
</feature>
<dbReference type="AlphaFoldDB" id="A0AAW1RGR4"/>
<evidence type="ECO:0000313" key="3">
    <source>
        <dbReference type="Proteomes" id="UP001438707"/>
    </source>
</evidence>
<comment type="caution">
    <text evidence="2">The sequence shown here is derived from an EMBL/GenBank/DDBJ whole genome shotgun (WGS) entry which is preliminary data.</text>
</comment>
<feature type="compositionally biased region" description="Basic and acidic residues" evidence="1">
    <location>
        <begin position="174"/>
        <end position="183"/>
    </location>
</feature>
<dbReference type="EMBL" id="JALJOS010000011">
    <property type="protein sequence ID" value="KAK9832983.1"/>
    <property type="molecule type" value="Genomic_DNA"/>
</dbReference>
<protein>
    <submittedName>
        <fullName evidence="2">Uncharacterized protein</fullName>
    </submittedName>
</protein>
<accession>A0AAW1RGR4</accession>
<organism evidence="2 3">
    <name type="scientific">Apatococcus lobatus</name>
    <dbReference type="NCBI Taxonomy" id="904363"/>
    <lineage>
        <taxon>Eukaryota</taxon>
        <taxon>Viridiplantae</taxon>
        <taxon>Chlorophyta</taxon>
        <taxon>core chlorophytes</taxon>
        <taxon>Trebouxiophyceae</taxon>
        <taxon>Chlorellales</taxon>
        <taxon>Chlorellaceae</taxon>
        <taxon>Apatococcus</taxon>
    </lineage>
</organism>
<reference evidence="2 3" key="1">
    <citation type="journal article" date="2024" name="Nat. Commun.">
        <title>Phylogenomics reveals the evolutionary origins of lichenization in chlorophyte algae.</title>
        <authorList>
            <person name="Puginier C."/>
            <person name="Libourel C."/>
            <person name="Otte J."/>
            <person name="Skaloud P."/>
            <person name="Haon M."/>
            <person name="Grisel S."/>
            <person name="Petersen M."/>
            <person name="Berrin J.G."/>
            <person name="Delaux P.M."/>
            <person name="Dal Grande F."/>
            <person name="Keller J."/>
        </authorList>
    </citation>
    <scope>NUCLEOTIDE SEQUENCE [LARGE SCALE GENOMIC DNA]</scope>
    <source>
        <strain evidence="2 3">SAG 2145</strain>
    </source>
</reference>
<dbReference type="Proteomes" id="UP001438707">
    <property type="component" value="Unassembled WGS sequence"/>
</dbReference>
<gene>
    <name evidence="2" type="ORF">WJX74_003375</name>
</gene>
<evidence type="ECO:0000256" key="1">
    <source>
        <dbReference type="SAM" id="MobiDB-lite"/>
    </source>
</evidence>
<feature type="region of interest" description="Disordered" evidence="1">
    <location>
        <begin position="126"/>
        <end position="183"/>
    </location>
</feature>
<keyword evidence="3" id="KW-1185">Reference proteome</keyword>